<proteinExistence type="predicted"/>
<dbReference type="EMBL" id="JARQWQ010000015">
    <property type="protein sequence ID" value="KAK2566959.1"/>
    <property type="molecule type" value="Genomic_DNA"/>
</dbReference>
<name>A0AAD9VA86_ACRCE</name>
<evidence type="ECO:0000256" key="2">
    <source>
        <dbReference type="ARBA" id="ARBA00022723"/>
    </source>
</evidence>
<dbReference type="PANTHER" id="PTHR23080:SF141">
    <property type="entry name" value="TRANSPOSASE HELIX-TURN-HELIX DOMAIN-CONTAINING PROTEIN"/>
    <property type="match status" value="1"/>
</dbReference>
<feature type="domain" description="DDE Tnp4" evidence="4">
    <location>
        <begin position="173"/>
        <end position="323"/>
    </location>
</feature>
<comment type="cofactor">
    <cofactor evidence="1">
        <name>a divalent metal cation</name>
        <dbReference type="ChEBI" id="CHEBI:60240"/>
    </cofactor>
</comment>
<evidence type="ECO:0000256" key="3">
    <source>
        <dbReference type="SAM" id="MobiDB-lite"/>
    </source>
</evidence>
<evidence type="ECO:0000313" key="5">
    <source>
        <dbReference type="EMBL" id="KAK2566959.1"/>
    </source>
</evidence>
<comment type="caution">
    <text evidence="5">The sequence shown here is derived from an EMBL/GenBank/DDBJ whole genome shotgun (WGS) entry which is preliminary data.</text>
</comment>
<evidence type="ECO:0000313" key="6">
    <source>
        <dbReference type="Proteomes" id="UP001249851"/>
    </source>
</evidence>
<reference evidence="5" key="2">
    <citation type="journal article" date="2023" name="Science">
        <title>Genomic signatures of disease resistance in endangered staghorn corals.</title>
        <authorList>
            <person name="Vollmer S.V."/>
            <person name="Selwyn J.D."/>
            <person name="Despard B.A."/>
            <person name="Roesel C.L."/>
        </authorList>
    </citation>
    <scope>NUCLEOTIDE SEQUENCE</scope>
    <source>
        <strain evidence="5">K2</strain>
    </source>
</reference>
<dbReference type="PANTHER" id="PTHR23080">
    <property type="entry name" value="THAP DOMAIN PROTEIN"/>
    <property type="match status" value="1"/>
</dbReference>
<accession>A0AAD9VA86</accession>
<keyword evidence="6" id="KW-1185">Reference proteome</keyword>
<dbReference type="Proteomes" id="UP001249851">
    <property type="component" value="Unassembled WGS sequence"/>
</dbReference>
<evidence type="ECO:0000259" key="4">
    <source>
        <dbReference type="Pfam" id="PF13359"/>
    </source>
</evidence>
<sequence>MHTISQNQLERQPSRSAFLLTLRLVAKDKEINVSERLLGEENKGDVTTAEGTVERADTEEDNLDHGDSDLRVPLRSEQISREADVQISTGLPSKKGLQIGPKHTARKAPQDYWDPGIVLPKYCLGPRRKRDLDLELLSTLMKLKLGRIINEDLAFRFLVSSTTFSRVSLNHLTKQTTKTPSGLNLDAALWSEYKHHYTCKALVAINPTGAISYLFQGCEGRASDAFIVRDCDFLNIIEPYDEVMADRVFKIKEDLMMSMATLCIPPSSTAAMQMLASDVIKTSNIANVGIYVEQAIGRVRRFHILKNELLITLLPLVDDIVRVRTFVSIPAVKMDLVISGAKTAVVVGTKMAANNAVPGLGAAVDFIQAAYDLSQGDIVGAAINTLSGVADLYSLGLFSSVKEAMKEGAKESTKEGAKVLGKKAGKEATKKFGQQVGRQVASGALGKEVAGKYASAWAVQVRKKATKEFGERLGKDIARGLIPESVEEVLKEGTKKAAGGFLDDLNRKFISTGGNDVAKRIFEQYFEDGIQQVISQAMKQKPKLAFEFAKIAEAGALKELEKHIPKIIAKDVSVAYLKGAINSSAIDDIPMH</sequence>
<dbReference type="InterPro" id="IPR027806">
    <property type="entry name" value="HARBI1_dom"/>
</dbReference>
<organism evidence="5 6">
    <name type="scientific">Acropora cervicornis</name>
    <name type="common">Staghorn coral</name>
    <dbReference type="NCBI Taxonomy" id="6130"/>
    <lineage>
        <taxon>Eukaryota</taxon>
        <taxon>Metazoa</taxon>
        <taxon>Cnidaria</taxon>
        <taxon>Anthozoa</taxon>
        <taxon>Hexacorallia</taxon>
        <taxon>Scleractinia</taxon>
        <taxon>Astrocoeniina</taxon>
        <taxon>Acroporidae</taxon>
        <taxon>Acropora</taxon>
    </lineage>
</organism>
<protein>
    <recommendedName>
        <fullName evidence="4">DDE Tnp4 domain-containing protein</fullName>
    </recommendedName>
</protein>
<dbReference type="AlphaFoldDB" id="A0AAD9VA86"/>
<gene>
    <name evidence="5" type="ORF">P5673_008721</name>
</gene>
<evidence type="ECO:0000256" key="1">
    <source>
        <dbReference type="ARBA" id="ARBA00001968"/>
    </source>
</evidence>
<reference evidence="5" key="1">
    <citation type="journal article" date="2023" name="G3 (Bethesda)">
        <title>Whole genome assembly and annotation of the endangered Caribbean coral Acropora cervicornis.</title>
        <authorList>
            <person name="Selwyn J.D."/>
            <person name="Vollmer S.V."/>
        </authorList>
    </citation>
    <scope>NUCLEOTIDE SEQUENCE</scope>
    <source>
        <strain evidence="5">K2</strain>
    </source>
</reference>
<keyword evidence="2" id="KW-0479">Metal-binding</keyword>
<dbReference type="GO" id="GO:0046872">
    <property type="term" value="F:metal ion binding"/>
    <property type="evidence" value="ECO:0007669"/>
    <property type="project" value="UniProtKB-KW"/>
</dbReference>
<feature type="region of interest" description="Disordered" evidence="3">
    <location>
        <begin position="42"/>
        <end position="69"/>
    </location>
</feature>
<dbReference type="Pfam" id="PF13359">
    <property type="entry name" value="DDE_Tnp_4"/>
    <property type="match status" value="1"/>
</dbReference>